<comment type="similarity">
    <text evidence="1">Belongs to the gamma-glutamyltransferase family.</text>
</comment>
<comment type="catalytic activity">
    <reaction evidence="6">
        <text>glutathione + H2O = L-cysteinylglycine + L-glutamate</text>
        <dbReference type="Rhea" id="RHEA:28807"/>
        <dbReference type="ChEBI" id="CHEBI:15377"/>
        <dbReference type="ChEBI" id="CHEBI:29985"/>
        <dbReference type="ChEBI" id="CHEBI:57925"/>
        <dbReference type="ChEBI" id="CHEBI:61694"/>
        <dbReference type="EC" id="3.4.19.13"/>
    </reaction>
</comment>
<comment type="catalytic activity">
    <reaction evidence="6">
        <text>an S-substituted glutathione + H2O = an S-substituted L-cysteinylglycine + L-glutamate</text>
        <dbReference type="Rhea" id="RHEA:59468"/>
        <dbReference type="ChEBI" id="CHEBI:15377"/>
        <dbReference type="ChEBI" id="CHEBI:29985"/>
        <dbReference type="ChEBI" id="CHEBI:90779"/>
        <dbReference type="ChEBI" id="CHEBI:143103"/>
        <dbReference type="EC" id="3.4.19.13"/>
    </reaction>
</comment>
<dbReference type="AlphaFoldDB" id="A0A8C9TLY6"/>
<dbReference type="InterPro" id="IPR043137">
    <property type="entry name" value="GGT_ssub_C"/>
</dbReference>
<evidence type="ECO:0000256" key="6">
    <source>
        <dbReference type="RuleBase" id="RU368068"/>
    </source>
</evidence>
<feature type="binding site" evidence="5">
    <location>
        <position position="112"/>
    </location>
    <ligand>
        <name>L-glutamate</name>
        <dbReference type="ChEBI" id="CHEBI:29985"/>
    </ligand>
</feature>
<reference evidence="7" key="3">
    <citation type="submission" date="2025-09" db="UniProtKB">
        <authorList>
            <consortium name="Ensembl"/>
        </authorList>
    </citation>
    <scope>IDENTIFICATION</scope>
</reference>
<dbReference type="NCBIfam" id="TIGR00066">
    <property type="entry name" value="g_glut_trans"/>
    <property type="match status" value="1"/>
</dbReference>
<dbReference type="InterPro" id="IPR055262">
    <property type="entry name" value="GGT_CS"/>
</dbReference>
<comment type="catalytic activity">
    <reaction evidence="6">
        <text>an N-terminal (5-L-glutamyl)-[peptide] + an alpha-amino acid = 5-L-glutamyl amino acid + an N-terminal L-alpha-aminoacyl-[peptide]</text>
        <dbReference type="Rhea" id="RHEA:23904"/>
        <dbReference type="Rhea" id="RHEA-COMP:9780"/>
        <dbReference type="Rhea" id="RHEA-COMP:9795"/>
        <dbReference type="ChEBI" id="CHEBI:77644"/>
        <dbReference type="ChEBI" id="CHEBI:78597"/>
        <dbReference type="ChEBI" id="CHEBI:78599"/>
        <dbReference type="ChEBI" id="CHEBI:78608"/>
        <dbReference type="EC" id="2.3.2.2"/>
    </reaction>
</comment>
<keyword evidence="2" id="KW-0325">Glycoprotein</keyword>
<evidence type="ECO:0000256" key="4">
    <source>
        <dbReference type="PIRSR" id="PIRSR600101-1"/>
    </source>
</evidence>
<dbReference type="UniPathway" id="UPA00204"/>
<dbReference type="PRINTS" id="PR01210">
    <property type="entry name" value="GGTRANSPTASE"/>
</dbReference>
<dbReference type="SUPFAM" id="SSF56235">
    <property type="entry name" value="N-terminal nucleophile aminohydrolases (Ntn hydrolases)"/>
    <property type="match status" value="1"/>
</dbReference>
<dbReference type="InterPro" id="IPR000101">
    <property type="entry name" value="GGT_peptidase"/>
</dbReference>
<comment type="subcellular location">
    <subcellularLocation>
        <location evidence="6">Membrane</location>
        <topology evidence="6">Single-pass type II membrane protein</topology>
    </subcellularLocation>
</comment>
<dbReference type="InterPro" id="IPR043138">
    <property type="entry name" value="GGT_lsub"/>
</dbReference>
<dbReference type="PANTHER" id="PTHR11686">
    <property type="entry name" value="GAMMA GLUTAMYL TRANSPEPTIDASE"/>
    <property type="match status" value="1"/>
</dbReference>
<evidence type="ECO:0000256" key="3">
    <source>
        <dbReference type="ARBA" id="ARBA00084097"/>
    </source>
</evidence>
<dbReference type="Gene3D" id="3.60.20.40">
    <property type="match status" value="1"/>
</dbReference>
<keyword evidence="3" id="KW-1199">Hemostasis impairing toxin</keyword>
<dbReference type="GO" id="GO:0036374">
    <property type="term" value="F:glutathione hydrolase activity"/>
    <property type="evidence" value="ECO:0007669"/>
    <property type="project" value="UniProtKB-UniRule"/>
</dbReference>
<dbReference type="GO" id="GO:0006751">
    <property type="term" value="P:glutathione catabolic process"/>
    <property type="evidence" value="ECO:0007669"/>
    <property type="project" value="UniProtKB-UniRule"/>
</dbReference>
<dbReference type="Pfam" id="PF01019">
    <property type="entry name" value="G_glu_transpept"/>
    <property type="match status" value="1"/>
</dbReference>
<keyword evidence="6" id="KW-0812">Transmembrane</keyword>
<feature type="binding site" evidence="5">
    <location>
        <begin position="405"/>
        <end position="407"/>
    </location>
    <ligand>
        <name>L-glutamate</name>
        <dbReference type="ChEBI" id="CHEBI:29985"/>
    </ligand>
</feature>
<keyword evidence="6" id="KW-0012">Acyltransferase</keyword>
<dbReference type="Ensembl" id="ENSSFOT00015048483.1">
    <property type="protein sequence ID" value="ENSSFOP00015048933.1"/>
    <property type="gene ID" value="ENSSFOG00015015046.2"/>
</dbReference>
<feature type="binding site" evidence="5">
    <location>
        <position position="480"/>
    </location>
    <ligand>
        <name>L-glutamate</name>
        <dbReference type="ChEBI" id="CHEBI:29985"/>
    </ligand>
</feature>
<organism evidence="7 8">
    <name type="scientific">Scleropages formosus</name>
    <name type="common">Asian bonytongue</name>
    <name type="synonym">Osteoglossum formosum</name>
    <dbReference type="NCBI Taxonomy" id="113540"/>
    <lineage>
        <taxon>Eukaryota</taxon>
        <taxon>Metazoa</taxon>
        <taxon>Chordata</taxon>
        <taxon>Craniata</taxon>
        <taxon>Vertebrata</taxon>
        <taxon>Euteleostomi</taxon>
        <taxon>Actinopterygii</taxon>
        <taxon>Neopterygii</taxon>
        <taxon>Teleostei</taxon>
        <taxon>Osteoglossocephala</taxon>
        <taxon>Osteoglossomorpha</taxon>
        <taxon>Osteoglossiformes</taxon>
        <taxon>Osteoglossidae</taxon>
        <taxon>Scleropages</taxon>
    </lineage>
</organism>
<keyword evidence="6" id="KW-0808">Transferase</keyword>
<evidence type="ECO:0000313" key="7">
    <source>
        <dbReference type="Ensembl" id="ENSSFOP00015048933.1"/>
    </source>
</evidence>
<dbReference type="GO" id="GO:0002682">
    <property type="term" value="P:regulation of immune system process"/>
    <property type="evidence" value="ECO:0007669"/>
    <property type="project" value="TreeGrafter"/>
</dbReference>
<feature type="transmembrane region" description="Helical" evidence="6">
    <location>
        <begin position="6"/>
        <end position="26"/>
    </location>
</feature>
<protein>
    <recommendedName>
        <fullName evidence="6">Glutathione hydrolase</fullName>
        <ecNumber evidence="6">2.3.2.2</ecNumber>
        <ecNumber evidence="6">3.4.19.13</ecNumber>
    </recommendedName>
    <alternativeName>
        <fullName evidence="6">Gamma-glutamyltransferase</fullName>
    </alternativeName>
    <alternativeName>
        <fullName evidence="6">Gamma-glutamyltranspeptidase</fullName>
    </alternativeName>
</protein>
<dbReference type="PANTHER" id="PTHR11686:SF56">
    <property type="entry name" value="GLUTATHIONE HYDROLASE 1 PROENZYME-RELATED"/>
    <property type="match status" value="1"/>
</dbReference>
<keyword evidence="3" id="KW-0800">Toxin</keyword>
<dbReference type="GO" id="GO:0005886">
    <property type="term" value="C:plasma membrane"/>
    <property type="evidence" value="ECO:0007669"/>
    <property type="project" value="TreeGrafter"/>
</dbReference>
<evidence type="ECO:0000256" key="2">
    <source>
        <dbReference type="ARBA" id="ARBA00023180"/>
    </source>
</evidence>
<gene>
    <name evidence="7" type="primary">LOC108935722</name>
</gene>
<dbReference type="EC" id="3.4.19.13" evidence="6"/>
<dbReference type="GO" id="GO:0031179">
    <property type="term" value="P:peptide modification"/>
    <property type="evidence" value="ECO:0007669"/>
    <property type="project" value="TreeGrafter"/>
</dbReference>
<dbReference type="GO" id="GO:0050727">
    <property type="term" value="P:regulation of inflammatory response"/>
    <property type="evidence" value="ECO:0007669"/>
    <property type="project" value="TreeGrafter"/>
</dbReference>
<evidence type="ECO:0000256" key="1">
    <source>
        <dbReference type="ARBA" id="ARBA00009381"/>
    </source>
</evidence>
<keyword evidence="6" id="KW-0472">Membrane</keyword>
<dbReference type="OrthoDB" id="1081007at2759"/>
<name>A0A8C9TLY6_SCLFO</name>
<sequence>MARKKAVVTSLVLLVVAVCIFLGIFYGMKRRGPSTEYTKNRHFPRAAVAADAGPCSEIGRDMLKKGGSAVDAAIAALLCVGLMNAHSMGIGGGVFFTIYNATTGKVETIDAREVAPMNATEDMFSSNPQLSITGGLAIAVPGEIRGYEMAHRRYGRLPWRELFEPSIQLARRGFPVGKALAKAIDEKRKTIQEDPALCDVFCDSNKRPLKENETIRFVTLADTYERIAWEGPDVFYNGSLAEDLVKDIQAAGGIITLEDLQKYRALLDESPIRIDLGGFTMHTTNAPSSGPVLALILKILKGYNLTAESVSTTEKKILTYHRIVEAFRFAYARRSLLGDPRYLNITDVSLNLSNAFAEDLRRKITDNMTQPESYYEHYYLAPNNQGTTHISVLAEDGSAVSVTSTINRYFGSKVLSQRTGVLLNNEMDDFSSPNITNSFGVAPSPSNYIRPGKRPVSAMNPAILTDSDGSVKMVVGAAGGTMITTATALVILNSLFFNYDLTKAVEYPRIHNQFNPSTVEVEKSFDTNVLNGLKQKKHLTEAMYNNAVVQAVLKQAGSLYAESDPRKGGYPAGY</sequence>
<keyword evidence="6" id="KW-0378">Hydrolase</keyword>
<evidence type="ECO:0000256" key="5">
    <source>
        <dbReference type="PIRSR" id="PIRSR600101-2"/>
    </source>
</evidence>
<keyword evidence="8" id="KW-1185">Reference proteome</keyword>
<reference evidence="7" key="2">
    <citation type="submission" date="2025-08" db="UniProtKB">
        <authorList>
            <consortium name="Ensembl"/>
        </authorList>
    </citation>
    <scope>IDENTIFICATION</scope>
</reference>
<evidence type="ECO:0000313" key="8">
    <source>
        <dbReference type="Proteomes" id="UP000694397"/>
    </source>
</evidence>
<feature type="active site" description="Nucleophile" evidence="4">
    <location>
        <position position="387"/>
    </location>
</feature>
<dbReference type="FunFam" id="1.10.246.130:FF:000002">
    <property type="entry name" value="glutathione hydrolase 1 proenzyme"/>
    <property type="match status" value="1"/>
</dbReference>
<comment type="function">
    <text evidence="6">Cleaves the gamma-glutamyl peptide bond of glutathione and glutathione conjugates.</text>
</comment>
<keyword evidence="6" id="KW-1133">Transmembrane helix</keyword>
<dbReference type="FunFam" id="3.60.20.40:FF:000001">
    <property type="entry name" value="Gamma-glutamyltranspeptidase 1"/>
    <property type="match status" value="1"/>
</dbReference>
<dbReference type="EC" id="2.3.2.2" evidence="6"/>
<dbReference type="GeneTree" id="ENSGT00940000154601"/>
<dbReference type="Proteomes" id="UP000694397">
    <property type="component" value="Chromosome 6"/>
</dbReference>
<dbReference type="Gene3D" id="1.10.246.130">
    <property type="match status" value="1"/>
</dbReference>
<feature type="binding site" evidence="5">
    <location>
        <position position="429"/>
    </location>
    <ligand>
        <name>L-glutamate</name>
        <dbReference type="ChEBI" id="CHEBI:29985"/>
    </ligand>
</feature>
<dbReference type="InterPro" id="IPR029055">
    <property type="entry name" value="Ntn_hydrolases_N"/>
</dbReference>
<accession>A0A8C9TLY6</accession>
<comment type="pathway">
    <text evidence="6">Sulfur metabolism; glutathione metabolism.</text>
</comment>
<reference evidence="7 8" key="1">
    <citation type="submission" date="2019-04" db="EMBL/GenBank/DDBJ databases">
        <authorList>
            <consortium name="Wellcome Sanger Institute Data Sharing"/>
        </authorList>
    </citation>
    <scope>NUCLEOTIDE SEQUENCE [LARGE SCALE GENOMIC DNA]</scope>
</reference>
<dbReference type="PROSITE" id="PS00462">
    <property type="entry name" value="G_GLU_TRANSPEPTIDASE"/>
    <property type="match status" value="1"/>
</dbReference>
<proteinExistence type="inferred from homology"/>
<keyword evidence="3" id="KW-1202">Platelet aggregation activating toxin</keyword>
<dbReference type="GO" id="GO:0103068">
    <property type="term" value="F:leukotriene C4 gamma-glutamyl transferase activity"/>
    <property type="evidence" value="ECO:0007669"/>
    <property type="project" value="UniProtKB-EC"/>
</dbReference>